<dbReference type="RefSeq" id="WP_344311264.1">
    <property type="nucleotide sequence ID" value="NZ_BAAANY010000010.1"/>
</dbReference>
<dbReference type="NCBIfam" id="NF041155">
    <property type="entry name" value="encap_f1"/>
    <property type="match status" value="1"/>
</dbReference>
<dbReference type="Pfam" id="PF04454">
    <property type="entry name" value="Linocin_M18"/>
    <property type="match status" value="1"/>
</dbReference>
<evidence type="ECO:0000313" key="6">
    <source>
        <dbReference type="Proteomes" id="UP001500618"/>
    </source>
</evidence>
<evidence type="ECO:0000256" key="2">
    <source>
        <dbReference type="ARBA" id="ARBA00033743"/>
    </source>
</evidence>
<accession>A0ABN2H5N8</accession>
<keyword evidence="3" id="KW-1284">Encapsulin nanocompartment</keyword>
<evidence type="ECO:0000256" key="3">
    <source>
        <dbReference type="ARBA" id="ARBA00033787"/>
    </source>
</evidence>
<reference evidence="5 6" key="1">
    <citation type="journal article" date="2019" name="Int. J. Syst. Evol. Microbiol.">
        <title>The Global Catalogue of Microorganisms (GCM) 10K type strain sequencing project: providing services to taxonomists for standard genome sequencing and annotation.</title>
        <authorList>
            <consortium name="The Broad Institute Genomics Platform"/>
            <consortium name="The Broad Institute Genome Sequencing Center for Infectious Disease"/>
            <person name="Wu L."/>
            <person name="Ma J."/>
        </authorList>
    </citation>
    <scope>NUCLEOTIDE SEQUENCE [LARGE SCALE GENOMIC DNA]</scope>
    <source>
        <strain evidence="5 6">JCM 14718</strain>
    </source>
</reference>
<name>A0ABN2H5N8_9ACTN</name>
<evidence type="ECO:0000256" key="4">
    <source>
        <dbReference type="ARBA" id="ARBA00050023"/>
    </source>
</evidence>
<dbReference type="InterPro" id="IPR051429">
    <property type="entry name" value="Encapsulin_nc"/>
</dbReference>
<sequence>MNNLHRELAPVSAAAWSEIEEEARRTFAKYAAARRIVDVTVSEDPALSAVGTGHLKDIAAPATGVLARVRTVQPIVELQVPFTVSRDAVDDVERGAKDSDWQPVKDAAQTIAYTEDQLVFDGFGEGHIAGIRPASSLRALTLPAEAKDYPIAVGDALAKLRAAGVDGPYSVLLSAKAYAAATEAADHGYPVIDHLTQIVDGELIWTPAIEGACVVSTRGGDYELTFGQDLSIGYRGHDASTVDLYFREALTFVVHTPEAGVALTSA</sequence>
<dbReference type="Proteomes" id="UP001500618">
    <property type="component" value="Unassembled WGS sequence"/>
</dbReference>
<comment type="similarity">
    <text evidence="2">Belongs to the encapsulin family. Family 1 subfamily.</text>
</comment>
<evidence type="ECO:0000256" key="1">
    <source>
        <dbReference type="ARBA" id="ARBA00033738"/>
    </source>
</evidence>
<dbReference type="PIRSF" id="PIRSF019254">
    <property type="entry name" value="CFP29"/>
    <property type="match status" value="1"/>
</dbReference>
<protein>
    <recommendedName>
        <fullName evidence="4">Type 1 encapsulin shell protein</fullName>
    </recommendedName>
</protein>
<keyword evidence="6" id="KW-1185">Reference proteome</keyword>
<dbReference type="InterPro" id="IPR007544">
    <property type="entry name" value="ENCAP"/>
</dbReference>
<comment type="subcellular location">
    <subcellularLocation>
        <location evidence="1">Encapsulin nanocompartment</location>
    </subcellularLocation>
</comment>
<dbReference type="Gene3D" id="3.30.2320.10">
    <property type="entry name" value="hypothetical protein PF0899 domain"/>
    <property type="match status" value="1"/>
</dbReference>
<comment type="caution">
    <text evidence="5">The sequence shown here is derived from an EMBL/GenBank/DDBJ whole genome shotgun (WGS) entry which is preliminary data.</text>
</comment>
<evidence type="ECO:0000313" key="5">
    <source>
        <dbReference type="EMBL" id="GAA1682241.1"/>
    </source>
</evidence>
<dbReference type="EMBL" id="BAAANY010000010">
    <property type="protein sequence ID" value="GAA1682241.1"/>
    <property type="molecule type" value="Genomic_DNA"/>
</dbReference>
<dbReference type="Gene3D" id="3.30.2400.30">
    <property type="match status" value="1"/>
</dbReference>
<gene>
    <name evidence="5" type="ORF">GCM10009765_34310</name>
</gene>
<dbReference type="PANTHER" id="PTHR37165:SF1">
    <property type="entry name" value="TYPE 1 ENCAPSULIN SHELL PROTEIN"/>
    <property type="match status" value="1"/>
</dbReference>
<dbReference type="PANTHER" id="PTHR37165">
    <property type="entry name" value="PEPTIDASE U56 FAMILY"/>
    <property type="match status" value="1"/>
</dbReference>
<organism evidence="5 6">
    <name type="scientific">Fodinicola feengrottensis</name>
    <dbReference type="NCBI Taxonomy" id="435914"/>
    <lineage>
        <taxon>Bacteria</taxon>
        <taxon>Bacillati</taxon>
        <taxon>Actinomycetota</taxon>
        <taxon>Actinomycetes</taxon>
        <taxon>Mycobacteriales</taxon>
        <taxon>Fodinicola</taxon>
    </lineage>
</organism>
<proteinExistence type="inferred from homology"/>